<name>A0A376FLX0_ENTAS</name>
<reference evidence="1 2" key="1">
    <citation type="submission" date="2018-06" db="EMBL/GenBank/DDBJ databases">
        <authorList>
            <consortium name="Pathogen Informatics"/>
            <person name="Doyle S."/>
        </authorList>
    </citation>
    <scope>NUCLEOTIDE SEQUENCE [LARGE SCALE GENOMIC DNA]</scope>
    <source>
        <strain evidence="1 2">NCTC12123</strain>
    </source>
</reference>
<evidence type="ECO:0000313" key="1">
    <source>
        <dbReference type="EMBL" id="STD27718.1"/>
    </source>
</evidence>
<evidence type="ECO:0000313" key="2">
    <source>
        <dbReference type="Proteomes" id="UP000255163"/>
    </source>
</evidence>
<gene>
    <name evidence="1" type="primary">yedJ_2</name>
    <name evidence="1" type="ORF">NCTC12123_06344</name>
</gene>
<keyword evidence="1" id="KW-0378">Hydrolase</keyword>
<dbReference type="Gene3D" id="1.10.3210.50">
    <property type="match status" value="1"/>
</dbReference>
<dbReference type="Proteomes" id="UP000255163">
    <property type="component" value="Unassembled WGS sequence"/>
</dbReference>
<proteinExistence type="predicted"/>
<sequence length="49" mass="5664">MQTEMGRELARHNADFLIQFMAKLSAELHGDCIGLDSQVLSRFRRSLRN</sequence>
<dbReference type="GO" id="GO:0016787">
    <property type="term" value="F:hydrolase activity"/>
    <property type="evidence" value="ECO:0007669"/>
    <property type="project" value="UniProtKB-KW"/>
</dbReference>
<dbReference type="AlphaFoldDB" id="A0A376FLX0"/>
<dbReference type="EMBL" id="UFYI01000007">
    <property type="protein sequence ID" value="STD27718.1"/>
    <property type="molecule type" value="Genomic_DNA"/>
</dbReference>
<protein>
    <submittedName>
        <fullName evidence="1">Putative hydrolase</fullName>
    </submittedName>
</protein>
<accession>A0A376FLX0</accession>
<organism evidence="1 2">
    <name type="scientific">Enterobacter asburiae</name>
    <dbReference type="NCBI Taxonomy" id="61645"/>
    <lineage>
        <taxon>Bacteria</taxon>
        <taxon>Pseudomonadati</taxon>
        <taxon>Pseudomonadota</taxon>
        <taxon>Gammaproteobacteria</taxon>
        <taxon>Enterobacterales</taxon>
        <taxon>Enterobacteriaceae</taxon>
        <taxon>Enterobacter</taxon>
        <taxon>Enterobacter cloacae complex</taxon>
    </lineage>
</organism>